<dbReference type="Gene3D" id="3.30.40.10">
    <property type="entry name" value="Zinc/RING finger domain, C3HC4 (zinc finger)"/>
    <property type="match status" value="1"/>
</dbReference>
<dbReference type="GO" id="GO:0008270">
    <property type="term" value="F:zinc ion binding"/>
    <property type="evidence" value="ECO:0007669"/>
    <property type="project" value="UniProtKB-KW"/>
</dbReference>
<dbReference type="SUPFAM" id="SSF57850">
    <property type="entry name" value="RING/U-box"/>
    <property type="match status" value="1"/>
</dbReference>
<dbReference type="GO" id="GO:0016874">
    <property type="term" value="F:ligase activity"/>
    <property type="evidence" value="ECO:0007669"/>
    <property type="project" value="UniProtKB-KW"/>
</dbReference>
<keyword evidence="3" id="KW-0436">Ligase</keyword>
<reference evidence="3" key="1">
    <citation type="journal article" date="2019" name="MBio">
        <title>Virus Genomes from Deep Sea Sediments Expand the Ocean Megavirome and Support Independent Origins of Viral Gigantism.</title>
        <authorList>
            <person name="Backstrom D."/>
            <person name="Yutin N."/>
            <person name="Jorgensen S.L."/>
            <person name="Dharamshi J."/>
            <person name="Homa F."/>
            <person name="Zaremba-Niedwiedzka K."/>
            <person name="Spang A."/>
            <person name="Wolf Y.I."/>
            <person name="Koonin E.V."/>
            <person name="Ettema T.J."/>
        </authorList>
    </citation>
    <scope>NUCLEOTIDE SEQUENCE</scope>
</reference>
<evidence type="ECO:0000313" key="3">
    <source>
        <dbReference type="EMBL" id="QBK87897.1"/>
    </source>
</evidence>
<dbReference type="InterPro" id="IPR013083">
    <property type="entry name" value="Znf_RING/FYVE/PHD"/>
</dbReference>
<keyword evidence="1" id="KW-0862">Zinc</keyword>
<feature type="domain" description="RING-type" evidence="2">
    <location>
        <begin position="67"/>
        <end position="104"/>
    </location>
</feature>
<sequence>MDTKYIQENKRKFLKQSKETMCIICQGITLSGKQCHRKIKNQQYCYQHRKTLQSGITKYIQTKPKECIICCESLANQRRALACGHWIHKICIIESAKAECPICRTKLNLGTRALNRIDKLAKKRVAEYLEEEEEELRVELQQQVADLIAPALQERIHEVVGDLLDETDNIDANDVLNDIFDDDTYQSFLHSLMGYELLESEFFDDSDYDDLD</sequence>
<name>A0A481YYH9_9VIRU</name>
<proteinExistence type="predicted"/>
<gene>
    <name evidence="3" type="ORF">LCMAC202_02580</name>
</gene>
<dbReference type="EMBL" id="MK500371">
    <property type="protein sequence ID" value="QBK87897.1"/>
    <property type="molecule type" value="Genomic_DNA"/>
</dbReference>
<dbReference type="SMART" id="SM00184">
    <property type="entry name" value="RING"/>
    <property type="match status" value="1"/>
</dbReference>
<keyword evidence="1" id="KW-0479">Metal-binding</keyword>
<dbReference type="PROSITE" id="PS50089">
    <property type="entry name" value="ZF_RING_2"/>
    <property type="match status" value="1"/>
</dbReference>
<dbReference type="InterPro" id="IPR001841">
    <property type="entry name" value="Znf_RING"/>
</dbReference>
<accession>A0A481YYH9</accession>
<keyword evidence="1" id="KW-0863">Zinc-finger</keyword>
<evidence type="ECO:0000256" key="1">
    <source>
        <dbReference type="PROSITE-ProRule" id="PRU00175"/>
    </source>
</evidence>
<protein>
    <submittedName>
        <fullName evidence="3">Putative RING finger E3 ubiquitin ligase</fullName>
    </submittedName>
</protein>
<organism evidence="3">
    <name type="scientific">Marseillevirus LCMAC202</name>
    <dbReference type="NCBI Taxonomy" id="2506606"/>
    <lineage>
        <taxon>Viruses</taxon>
        <taxon>Varidnaviria</taxon>
        <taxon>Bamfordvirae</taxon>
        <taxon>Nucleocytoviricota</taxon>
        <taxon>Megaviricetes</taxon>
        <taxon>Pimascovirales</taxon>
        <taxon>Pimascovirales incertae sedis</taxon>
        <taxon>Marseilleviridae</taxon>
    </lineage>
</organism>
<evidence type="ECO:0000259" key="2">
    <source>
        <dbReference type="PROSITE" id="PS50089"/>
    </source>
</evidence>